<protein>
    <recommendedName>
        <fullName evidence="4">Glycosyltransferase RgtA/B/C/D-like domain-containing protein</fullName>
    </recommendedName>
</protein>
<feature type="transmembrane region" description="Helical" evidence="1">
    <location>
        <begin position="20"/>
        <end position="41"/>
    </location>
</feature>
<proteinExistence type="predicted"/>
<evidence type="ECO:0008006" key="4">
    <source>
        <dbReference type="Google" id="ProtNLM"/>
    </source>
</evidence>
<keyword evidence="1" id="KW-0472">Membrane</keyword>
<organism evidence="2 3">
    <name type="scientific">Candidatus Roizmanbacteria bacterium RIFCSPLOWO2_02_FULL_36_11</name>
    <dbReference type="NCBI Taxonomy" id="1802071"/>
    <lineage>
        <taxon>Bacteria</taxon>
        <taxon>Candidatus Roizmaniibacteriota</taxon>
    </lineage>
</organism>
<gene>
    <name evidence="2" type="ORF">A3H78_04885</name>
</gene>
<evidence type="ECO:0000313" key="2">
    <source>
        <dbReference type="EMBL" id="OGK53531.1"/>
    </source>
</evidence>
<sequence length="568" mass="66347">MSNIRAFLIKYKNILDLNELIIIFCISIVVVILSFSHVLYGLAQTPKGSIYLFNGHYYLDYFYYLAFVAQGIFGKLIAIQVFATDDFSIYPHLWPYILIGNLGRLFFLDVIKSYWFANMGFIALIVFQTFFVIKKLFKHDKFSFHMLALLLTIFASPLFIFLNFKPTTNIRIWEYWYSYGNFFHRFETVPHHLLSYILVVLAISLIDRLIFSIEKYTFKKIVLKTIIVSIVLLAGFSINPFFTALITGVIILTLIIYSAFYFRQQHLLGNKLFLTAILLTILFACGAYIYQHFYLTNAIFLKNFKATESNYHQFVDFKTWILNIGIICFFIPFGIKSFFREIKPIKIILLLTVLFSTIIYFTRIDSLFGTHNGRFISPINYLLYGSLAIMGIKEISKRLIKPGFSFVLIITFVLLSFIPPNIVFFKSMINDKNIMSPISYLPEGILKGYNYLNTFEDDKVVLTTPSQFLGQVLPAFVNKKVYIARYIATPNFLEKSYGVDWFYLGKMTKKEAINFLNKNNIGYIVLTSIEGYVKEPFLKYPFKEKIYKNYPFLERIYLNNDIVIFKVV</sequence>
<feature type="transmembrane region" description="Helical" evidence="1">
    <location>
        <begin position="89"/>
        <end position="107"/>
    </location>
</feature>
<evidence type="ECO:0000256" key="1">
    <source>
        <dbReference type="SAM" id="Phobius"/>
    </source>
</evidence>
<keyword evidence="1" id="KW-0812">Transmembrane</keyword>
<keyword evidence="1" id="KW-1133">Transmembrane helix</keyword>
<feature type="transmembrane region" description="Helical" evidence="1">
    <location>
        <begin position="242"/>
        <end position="260"/>
    </location>
</feature>
<feature type="transmembrane region" description="Helical" evidence="1">
    <location>
        <begin position="317"/>
        <end position="335"/>
    </location>
</feature>
<feature type="transmembrane region" description="Helical" evidence="1">
    <location>
        <begin position="193"/>
        <end position="211"/>
    </location>
</feature>
<feature type="transmembrane region" description="Helical" evidence="1">
    <location>
        <begin position="404"/>
        <end position="425"/>
    </location>
</feature>
<reference evidence="2 3" key="1">
    <citation type="journal article" date="2016" name="Nat. Commun.">
        <title>Thousands of microbial genomes shed light on interconnected biogeochemical processes in an aquifer system.</title>
        <authorList>
            <person name="Anantharaman K."/>
            <person name="Brown C.T."/>
            <person name="Hug L.A."/>
            <person name="Sharon I."/>
            <person name="Castelle C.J."/>
            <person name="Probst A.J."/>
            <person name="Thomas B.C."/>
            <person name="Singh A."/>
            <person name="Wilkins M.J."/>
            <person name="Karaoz U."/>
            <person name="Brodie E.L."/>
            <person name="Williams K.H."/>
            <person name="Hubbard S.S."/>
            <person name="Banfield J.F."/>
        </authorList>
    </citation>
    <scope>NUCLEOTIDE SEQUENCE [LARGE SCALE GENOMIC DNA]</scope>
</reference>
<accession>A0A1F7JD53</accession>
<feature type="transmembrane region" description="Helical" evidence="1">
    <location>
        <begin position="272"/>
        <end position="290"/>
    </location>
</feature>
<comment type="caution">
    <text evidence="2">The sequence shown here is derived from an EMBL/GenBank/DDBJ whole genome shotgun (WGS) entry which is preliminary data.</text>
</comment>
<feature type="transmembrane region" description="Helical" evidence="1">
    <location>
        <begin position="61"/>
        <end position="82"/>
    </location>
</feature>
<evidence type="ECO:0000313" key="3">
    <source>
        <dbReference type="Proteomes" id="UP000177418"/>
    </source>
</evidence>
<dbReference type="EMBL" id="MGAV01000018">
    <property type="protein sequence ID" value="OGK53531.1"/>
    <property type="molecule type" value="Genomic_DNA"/>
</dbReference>
<dbReference type="Proteomes" id="UP000177418">
    <property type="component" value="Unassembled WGS sequence"/>
</dbReference>
<name>A0A1F7JD53_9BACT</name>
<dbReference type="AlphaFoldDB" id="A0A1F7JD53"/>
<feature type="transmembrane region" description="Helical" evidence="1">
    <location>
        <begin position="347"/>
        <end position="363"/>
    </location>
</feature>
<feature type="transmembrane region" description="Helical" evidence="1">
    <location>
        <begin position="144"/>
        <end position="164"/>
    </location>
</feature>
<feature type="transmembrane region" description="Helical" evidence="1">
    <location>
        <begin position="375"/>
        <end position="392"/>
    </location>
</feature>
<feature type="transmembrane region" description="Helical" evidence="1">
    <location>
        <begin position="113"/>
        <end position="132"/>
    </location>
</feature>